<name>A0A016TQ59_9BILA</name>
<feature type="chain" id="PRO_5001491292" evidence="2">
    <location>
        <begin position="19"/>
        <end position="81"/>
    </location>
</feature>
<feature type="region of interest" description="Disordered" evidence="1">
    <location>
        <begin position="35"/>
        <end position="81"/>
    </location>
</feature>
<accession>A0A016TQ59</accession>
<keyword evidence="2" id="KW-0732">Signal</keyword>
<comment type="caution">
    <text evidence="3">The sequence shown here is derived from an EMBL/GenBank/DDBJ whole genome shotgun (WGS) entry which is preliminary data.</text>
</comment>
<protein>
    <submittedName>
        <fullName evidence="3">Uncharacterized protein</fullName>
    </submittedName>
</protein>
<organism evidence="3 4">
    <name type="scientific">Ancylostoma ceylanicum</name>
    <dbReference type="NCBI Taxonomy" id="53326"/>
    <lineage>
        <taxon>Eukaryota</taxon>
        <taxon>Metazoa</taxon>
        <taxon>Ecdysozoa</taxon>
        <taxon>Nematoda</taxon>
        <taxon>Chromadorea</taxon>
        <taxon>Rhabditida</taxon>
        <taxon>Rhabditina</taxon>
        <taxon>Rhabditomorpha</taxon>
        <taxon>Strongyloidea</taxon>
        <taxon>Ancylostomatidae</taxon>
        <taxon>Ancylostomatinae</taxon>
        <taxon>Ancylostoma</taxon>
    </lineage>
</organism>
<dbReference type="Proteomes" id="UP000024635">
    <property type="component" value="Unassembled WGS sequence"/>
</dbReference>
<feature type="signal peptide" evidence="2">
    <location>
        <begin position="1"/>
        <end position="18"/>
    </location>
</feature>
<reference evidence="4" key="1">
    <citation type="journal article" date="2015" name="Nat. Genet.">
        <title>The genome and transcriptome of the zoonotic hookworm Ancylostoma ceylanicum identify infection-specific gene families.</title>
        <authorList>
            <person name="Schwarz E.M."/>
            <person name="Hu Y."/>
            <person name="Antoshechkin I."/>
            <person name="Miller M.M."/>
            <person name="Sternberg P.W."/>
            <person name="Aroian R.V."/>
        </authorList>
    </citation>
    <scope>NUCLEOTIDE SEQUENCE</scope>
    <source>
        <strain evidence="4">HY135</strain>
    </source>
</reference>
<evidence type="ECO:0000256" key="1">
    <source>
        <dbReference type="SAM" id="MobiDB-lite"/>
    </source>
</evidence>
<keyword evidence="4" id="KW-1185">Reference proteome</keyword>
<evidence type="ECO:0000256" key="2">
    <source>
        <dbReference type="SAM" id="SignalP"/>
    </source>
</evidence>
<evidence type="ECO:0000313" key="4">
    <source>
        <dbReference type="Proteomes" id="UP000024635"/>
    </source>
</evidence>
<sequence length="81" mass="8420">MRFLCFVVLLVAVALTTALPPDEYSPLRTKRQWGGQWGGGHPAMTLPAGGNAHTGGGWAGRFPPGMGSGLPPGASPYGRKM</sequence>
<proteinExistence type="predicted"/>
<evidence type="ECO:0000313" key="3">
    <source>
        <dbReference type="EMBL" id="EYC04543.1"/>
    </source>
</evidence>
<dbReference type="AlphaFoldDB" id="A0A016TQ59"/>
<dbReference type="EMBL" id="JARK01001423">
    <property type="protein sequence ID" value="EYC04543.1"/>
    <property type="molecule type" value="Genomic_DNA"/>
</dbReference>
<gene>
    <name evidence="3" type="primary">Acey_s0087.g2069</name>
    <name evidence="3" type="ORF">Y032_0087g2069</name>
</gene>